<name>A0A9D3TEJ1_MEGAT</name>
<dbReference type="PANTHER" id="PTHR24200">
    <property type="entry name" value="TOUCAN, ISOFORM A"/>
    <property type="match status" value="1"/>
</dbReference>
<comment type="caution">
    <text evidence="11">The sequence shown here is derived from an EMBL/GenBank/DDBJ whole genome shotgun (WGS) entry which is preliminary data.</text>
</comment>
<reference evidence="11" key="1">
    <citation type="submission" date="2021-01" db="EMBL/GenBank/DDBJ databases">
        <authorList>
            <person name="Zahm M."/>
            <person name="Roques C."/>
            <person name="Cabau C."/>
            <person name="Klopp C."/>
            <person name="Donnadieu C."/>
            <person name="Jouanno E."/>
            <person name="Lampietro C."/>
            <person name="Louis A."/>
            <person name="Herpin A."/>
            <person name="Echchiki A."/>
            <person name="Berthelot C."/>
            <person name="Parey E."/>
            <person name="Roest-Crollius H."/>
            <person name="Braasch I."/>
            <person name="Postlethwait J."/>
            <person name="Bobe J."/>
            <person name="Montfort J."/>
            <person name="Bouchez O."/>
            <person name="Begum T."/>
            <person name="Mejri S."/>
            <person name="Adams A."/>
            <person name="Chen W.-J."/>
            <person name="Guiguen Y."/>
        </authorList>
    </citation>
    <scope>NUCLEOTIDE SEQUENCE</scope>
    <source>
        <strain evidence="11">YG-15Mar2019-1</strain>
        <tissue evidence="11">Brain</tissue>
    </source>
</reference>
<dbReference type="GO" id="GO:0005819">
    <property type="term" value="C:spindle"/>
    <property type="evidence" value="ECO:0007669"/>
    <property type="project" value="UniProtKB-SubCell"/>
</dbReference>
<proteinExistence type="inferred from homology"/>
<dbReference type="GO" id="GO:0005737">
    <property type="term" value="C:cytoplasm"/>
    <property type="evidence" value="ECO:0007669"/>
    <property type="project" value="TreeGrafter"/>
</dbReference>
<evidence type="ECO:0000256" key="5">
    <source>
        <dbReference type="ARBA" id="ARBA00023054"/>
    </source>
</evidence>
<dbReference type="EMBL" id="JAFDVH010000003">
    <property type="protein sequence ID" value="KAG7483998.1"/>
    <property type="molecule type" value="Genomic_DNA"/>
</dbReference>
<gene>
    <name evidence="11" type="ORF">MATL_G00044620</name>
</gene>
<accession>A0A9D3TEJ1</accession>
<keyword evidence="5 9" id="KW-0175">Coiled coil</keyword>
<dbReference type="GO" id="GO:0005634">
    <property type="term" value="C:nucleus"/>
    <property type="evidence" value="ECO:0007669"/>
    <property type="project" value="TreeGrafter"/>
</dbReference>
<dbReference type="GO" id="GO:0030496">
    <property type="term" value="C:midbody"/>
    <property type="evidence" value="ECO:0007669"/>
    <property type="project" value="UniProtKB-SubCell"/>
</dbReference>
<evidence type="ECO:0008006" key="13">
    <source>
        <dbReference type="Google" id="ProtNLM"/>
    </source>
</evidence>
<evidence type="ECO:0000256" key="6">
    <source>
        <dbReference type="ARBA" id="ARBA00023212"/>
    </source>
</evidence>
<evidence type="ECO:0000256" key="4">
    <source>
        <dbReference type="ARBA" id="ARBA00022707"/>
    </source>
</evidence>
<evidence type="ECO:0000256" key="7">
    <source>
        <dbReference type="ARBA" id="ARBA00023288"/>
    </source>
</evidence>
<dbReference type="GO" id="GO:0008017">
    <property type="term" value="F:microtubule binding"/>
    <property type="evidence" value="ECO:0007669"/>
    <property type="project" value="TreeGrafter"/>
</dbReference>
<evidence type="ECO:0000256" key="10">
    <source>
        <dbReference type="SAM" id="MobiDB-lite"/>
    </source>
</evidence>
<feature type="coiled-coil region" evidence="9">
    <location>
        <begin position="75"/>
        <end position="135"/>
    </location>
</feature>
<evidence type="ECO:0000256" key="8">
    <source>
        <dbReference type="ARBA" id="ARBA00038407"/>
    </source>
</evidence>
<keyword evidence="7" id="KW-0449">Lipoprotein</keyword>
<evidence type="ECO:0000313" key="12">
    <source>
        <dbReference type="Proteomes" id="UP001046870"/>
    </source>
</evidence>
<protein>
    <recommendedName>
        <fullName evidence="13">Coiled-coil domain containing 69</fullName>
    </recommendedName>
</protein>
<dbReference type="PANTHER" id="PTHR24200:SF6">
    <property type="entry name" value="COILED-COIL DOMAIN-CONTAINING PROTEIN 69"/>
    <property type="match status" value="1"/>
</dbReference>
<keyword evidence="4" id="KW-0519">Myristate</keyword>
<dbReference type="OrthoDB" id="10038993at2759"/>
<keyword evidence="3" id="KW-0963">Cytoplasm</keyword>
<dbReference type="InterPro" id="IPR051293">
    <property type="entry name" value="MTUS1/CCDC69"/>
</dbReference>
<feature type="region of interest" description="Disordered" evidence="10">
    <location>
        <begin position="1"/>
        <end position="23"/>
    </location>
</feature>
<evidence type="ECO:0000313" key="11">
    <source>
        <dbReference type="EMBL" id="KAG7483998.1"/>
    </source>
</evidence>
<organism evidence="11 12">
    <name type="scientific">Megalops atlanticus</name>
    <name type="common">Tarpon</name>
    <name type="synonym">Clupea gigantea</name>
    <dbReference type="NCBI Taxonomy" id="7932"/>
    <lineage>
        <taxon>Eukaryota</taxon>
        <taxon>Metazoa</taxon>
        <taxon>Chordata</taxon>
        <taxon>Craniata</taxon>
        <taxon>Vertebrata</taxon>
        <taxon>Euteleostomi</taxon>
        <taxon>Actinopterygii</taxon>
        <taxon>Neopterygii</taxon>
        <taxon>Teleostei</taxon>
        <taxon>Elopiformes</taxon>
        <taxon>Megalopidae</taxon>
        <taxon>Megalops</taxon>
    </lineage>
</organism>
<keyword evidence="12" id="KW-1185">Reference proteome</keyword>
<sequence>MFSVPSGKLPKDKPSTGPEELPEQQQWQLQYLLKTLKDSGHQESEDILQAHHTEFHQLVQDITDKVKAEATVELNTVLEAQIKCLSEEYQRKTEELQCLFNQEKQSMTDNFQAVKASLQDKVDVLTAELQDYDKLKQRVKESTFKRDLQNNIQAHSSPGAFWEQELESLLFVIEMKSERLQEQGRKLMQLEALVEKNFPLEDQVKHLLQQNEDLHVRLENYQCLIQQLSKEKESLHESLEKEVLLSQKLNQEKDELLYKLLHPGASPSHLPPLTPELSPG</sequence>
<evidence type="ECO:0000256" key="1">
    <source>
        <dbReference type="ARBA" id="ARBA00004186"/>
    </source>
</evidence>
<dbReference type="Proteomes" id="UP001046870">
    <property type="component" value="Chromosome 3"/>
</dbReference>
<evidence type="ECO:0000256" key="2">
    <source>
        <dbReference type="ARBA" id="ARBA00004214"/>
    </source>
</evidence>
<keyword evidence="6" id="KW-0206">Cytoskeleton</keyword>
<comment type="similarity">
    <text evidence="8">Belongs to the CCDC69 family.</text>
</comment>
<comment type="subcellular location">
    <subcellularLocation>
        <location evidence="1">Cytoplasm</location>
        <location evidence="1">Cytoskeleton</location>
        <location evidence="1">Spindle</location>
    </subcellularLocation>
    <subcellularLocation>
        <location evidence="2">Midbody</location>
    </subcellularLocation>
</comment>
<evidence type="ECO:0000256" key="9">
    <source>
        <dbReference type="SAM" id="Coils"/>
    </source>
</evidence>
<feature type="coiled-coil region" evidence="9">
    <location>
        <begin position="173"/>
        <end position="238"/>
    </location>
</feature>
<dbReference type="AlphaFoldDB" id="A0A9D3TEJ1"/>
<evidence type="ECO:0000256" key="3">
    <source>
        <dbReference type="ARBA" id="ARBA00022490"/>
    </source>
</evidence>